<dbReference type="EMBL" id="DTET01000058">
    <property type="protein sequence ID" value="HGV66402.1"/>
    <property type="molecule type" value="Genomic_DNA"/>
</dbReference>
<organism evidence="2">
    <name type="scientific">Ignisphaera aggregans</name>
    <dbReference type="NCBI Taxonomy" id="334771"/>
    <lineage>
        <taxon>Archaea</taxon>
        <taxon>Thermoproteota</taxon>
        <taxon>Thermoprotei</taxon>
        <taxon>Desulfurococcales</taxon>
        <taxon>Desulfurococcaceae</taxon>
        <taxon>Ignisphaera</taxon>
    </lineage>
</organism>
<feature type="transmembrane region" description="Helical" evidence="1">
    <location>
        <begin position="77"/>
        <end position="97"/>
    </location>
</feature>
<keyword evidence="1" id="KW-0472">Membrane</keyword>
<sequence>MLDPLTYISIAIIITSMVLDYRTKSEVLPIASISLSIISIVLNNAICLLISIVAIPISRSMDLIKMRKTGIEAIYHLLLDVTPITLAIIMSIVVALASGRVLFIGMDKWSSQVLFSTIILLILSSIIEPSTDFIEIFSKWLFIKTDIISNTLNVIAHVIGFIVVIAFMQLEIYGLIVLFLWIVMLLARKRVEKHLKIFIELTPYIIAFLIAYIKGV</sequence>
<feature type="transmembrane region" description="Helical" evidence="1">
    <location>
        <begin position="109"/>
        <end position="127"/>
    </location>
</feature>
<feature type="transmembrane region" description="Helical" evidence="1">
    <location>
        <begin position="195"/>
        <end position="213"/>
    </location>
</feature>
<evidence type="ECO:0000256" key="1">
    <source>
        <dbReference type="SAM" id="Phobius"/>
    </source>
</evidence>
<feature type="transmembrane region" description="Helical" evidence="1">
    <location>
        <begin position="33"/>
        <end position="57"/>
    </location>
</feature>
<proteinExistence type="predicted"/>
<reference evidence="2" key="1">
    <citation type="journal article" date="2020" name="mSystems">
        <title>Genome- and Community-Level Interaction Insights into Carbon Utilization and Element Cycling Functions of Hydrothermarchaeota in Hydrothermal Sediment.</title>
        <authorList>
            <person name="Zhou Z."/>
            <person name="Liu Y."/>
            <person name="Xu W."/>
            <person name="Pan J."/>
            <person name="Luo Z.H."/>
            <person name="Li M."/>
        </authorList>
    </citation>
    <scope>NUCLEOTIDE SEQUENCE [LARGE SCALE GENOMIC DNA]</scope>
    <source>
        <strain evidence="2">SpSt-721</strain>
    </source>
</reference>
<keyword evidence="1" id="KW-1133">Transmembrane helix</keyword>
<comment type="caution">
    <text evidence="2">The sequence shown here is derived from an EMBL/GenBank/DDBJ whole genome shotgun (WGS) entry which is preliminary data.</text>
</comment>
<gene>
    <name evidence="2" type="ORF">ENV02_01110</name>
</gene>
<accession>A0A7J3QEN9</accession>
<keyword evidence="1" id="KW-0812">Transmembrane</keyword>
<protein>
    <submittedName>
        <fullName evidence="2">Uncharacterized protein</fullName>
    </submittedName>
</protein>
<name>A0A7J3QEN9_9CREN</name>
<dbReference type="AlphaFoldDB" id="A0A7J3QEN9"/>
<feature type="transmembrane region" description="Helical" evidence="1">
    <location>
        <begin position="172"/>
        <end position="188"/>
    </location>
</feature>
<feature type="transmembrane region" description="Helical" evidence="1">
    <location>
        <begin position="147"/>
        <end position="166"/>
    </location>
</feature>
<evidence type="ECO:0000313" key="2">
    <source>
        <dbReference type="EMBL" id="HGV66402.1"/>
    </source>
</evidence>
<feature type="transmembrane region" description="Helical" evidence="1">
    <location>
        <begin position="5"/>
        <end position="21"/>
    </location>
</feature>